<evidence type="ECO:0000256" key="2">
    <source>
        <dbReference type="ARBA" id="ARBA00022475"/>
    </source>
</evidence>
<keyword evidence="2" id="KW-1003">Cell membrane</keyword>
<organism evidence="8 9">
    <name type="scientific">Rhodalgimonas zhirmunskyi</name>
    <dbReference type="NCBI Taxonomy" id="2964767"/>
    <lineage>
        <taxon>Bacteria</taxon>
        <taxon>Pseudomonadati</taxon>
        <taxon>Pseudomonadota</taxon>
        <taxon>Alphaproteobacteria</taxon>
        <taxon>Rhodobacterales</taxon>
        <taxon>Roseobacteraceae</taxon>
        <taxon>Rhodalgimonas</taxon>
    </lineage>
</organism>
<gene>
    <name evidence="8" type="ORF">NOI20_07885</name>
</gene>
<evidence type="ECO:0000256" key="3">
    <source>
        <dbReference type="ARBA" id="ARBA00022692"/>
    </source>
</evidence>
<dbReference type="AlphaFoldDB" id="A0AAJ1U6N5"/>
<keyword evidence="4 6" id="KW-1133">Transmembrane helix</keyword>
<feature type="domain" description="Cardiolipin synthase N-terminal" evidence="7">
    <location>
        <begin position="12"/>
        <end position="54"/>
    </location>
</feature>
<dbReference type="EMBL" id="JANFFA010000002">
    <property type="protein sequence ID" value="MDQ2094025.1"/>
    <property type="molecule type" value="Genomic_DNA"/>
</dbReference>
<evidence type="ECO:0000313" key="8">
    <source>
        <dbReference type="EMBL" id="MDQ2094025.1"/>
    </source>
</evidence>
<evidence type="ECO:0000256" key="1">
    <source>
        <dbReference type="ARBA" id="ARBA00004651"/>
    </source>
</evidence>
<dbReference type="RefSeq" id="WP_317625647.1">
    <property type="nucleotide sequence ID" value="NZ_JANFFA010000002.1"/>
</dbReference>
<evidence type="ECO:0000256" key="4">
    <source>
        <dbReference type="ARBA" id="ARBA00022989"/>
    </source>
</evidence>
<comment type="subcellular location">
    <subcellularLocation>
        <location evidence="1">Cell membrane</location>
        <topology evidence="1">Multi-pass membrane protein</topology>
    </subcellularLocation>
</comment>
<dbReference type="Proteomes" id="UP001227162">
    <property type="component" value="Unassembled WGS sequence"/>
</dbReference>
<accession>A0AAJ1U6N5</accession>
<feature type="transmembrane region" description="Helical" evidence="6">
    <location>
        <begin position="33"/>
        <end position="52"/>
    </location>
</feature>
<dbReference type="GO" id="GO:0005886">
    <property type="term" value="C:plasma membrane"/>
    <property type="evidence" value="ECO:0007669"/>
    <property type="project" value="UniProtKB-SubCell"/>
</dbReference>
<keyword evidence="5 6" id="KW-0472">Membrane</keyword>
<sequence>MLSWLGGLLVFILDVYAIIQIIGSGASTGAKVFWTVLILVLPLVGFLIWLVAGPKGGRVTA</sequence>
<keyword evidence="9" id="KW-1185">Reference proteome</keyword>
<evidence type="ECO:0000256" key="5">
    <source>
        <dbReference type="ARBA" id="ARBA00023136"/>
    </source>
</evidence>
<evidence type="ECO:0000259" key="7">
    <source>
        <dbReference type="Pfam" id="PF13396"/>
    </source>
</evidence>
<proteinExistence type="predicted"/>
<evidence type="ECO:0000256" key="6">
    <source>
        <dbReference type="SAM" id="Phobius"/>
    </source>
</evidence>
<protein>
    <submittedName>
        <fullName evidence="8">PLD nuclease N-terminal domain-containing protein</fullName>
    </submittedName>
</protein>
<name>A0AAJ1U6N5_9RHOB</name>
<reference evidence="8" key="1">
    <citation type="submission" date="2022-07" db="EMBL/GenBank/DDBJ databases">
        <authorList>
            <person name="Otstavnykh N."/>
            <person name="Isaeva M."/>
            <person name="Bystritskaya E."/>
        </authorList>
    </citation>
    <scope>NUCLEOTIDE SEQUENCE</scope>
    <source>
        <strain evidence="8">10Alg 79</strain>
    </source>
</reference>
<reference evidence="8" key="2">
    <citation type="submission" date="2023-04" db="EMBL/GenBank/DDBJ databases">
        <title>'Rhodoalgimonas zhirmunskyi' gen. nov., isolated from a red alga.</title>
        <authorList>
            <person name="Nedashkovskaya O.I."/>
            <person name="Otstavnykh N.Y."/>
            <person name="Bystritskaya E.P."/>
            <person name="Balabanova L.A."/>
            <person name="Isaeva M.P."/>
        </authorList>
    </citation>
    <scope>NUCLEOTIDE SEQUENCE</scope>
    <source>
        <strain evidence="8">10Alg 79</strain>
    </source>
</reference>
<evidence type="ECO:0000313" key="9">
    <source>
        <dbReference type="Proteomes" id="UP001227162"/>
    </source>
</evidence>
<dbReference type="InterPro" id="IPR027379">
    <property type="entry name" value="CLS_N"/>
</dbReference>
<keyword evidence="3 6" id="KW-0812">Transmembrane</keyword>
<comment type="caution">
    <text evidence="8">The sequence shown here is derived from an EMBL/GenBank/DDBJ whole genome shotgun (WGS) entry which is preliminary data.</text>
</comment>
<dbReference type="Pfam" id="PF13396">
    <property type="entry name" value="PLDc_N"/>
    <property type="match status" value="1"/>
</dbReference>